<protein>
    <submittedName>
        <fullName evidence="2">DUF2798 domain-containing protein</fullName>
    </submittedName>
</protein>
<dbReference type="OrthoDB" id="8481133at2"/>
<dbReference type="KEGG" id="apel:CA267_002240"/>
<sequence>MKHRVVFAVMISLILTFFMSAWVTFLNVGIIENFFELWMHAWFLAWPAAGIISFVCAPRLHSLAHQLINMNQNE</sequence>
<keyword evidence="1" id="KW-0812">Transmembrane</keyword>
<reference evidence="3" key="1">
    <citation type="submission" date="2014-12" db="EMBL/GenBank/DDBJ databases">
        <title>Complete genome sequence of a multi-drug resistant Klebsiella pneumoniae.</title>
        <authorList>
            <person name="Hua X."/>
            <person name="Chen Q."/>
            <person name="Li X."/>
            <person name="Feng Y."/>
            <person name="Ruan Z."/>
            <person name="Yu Y."/>
        </authorList>
    </citation>
    <scope>NUCLEOTIDE SEQUENCE [LARGE SCALE GENOMIC DNA]</scope>
    <source>
        <strain evidence="3">5.12</strain>
    </source>
</reference>
<feature type="transmembrane region" description="Helical" evidence="1">
    <location>
        <begin position="37"/>
        <end position="57"/>
    </location>
</feature>
<keyword evidence="1" id="KW-0472">Membrane</keyword>
<gene>
    <name evidence="2" type="ORF">CA267_002240</name>
</gene>
<dbReference type="InterPro" id="IPR021529">
    <property type="entry name" value="DUF2798"/>
</dbReference>
<proteinExistence type="predicted"/>
<name>A0A6M4M958_9ALTE</name>
<evidence type="ECO:0000313" key="3">
    <source>
        <dbReference type="Proteomes" id="UP000219285"/>
    </source>
</evidence>
<accession>A0A6M4M958</accession>
<organism evidence="2 3">
    <name type="scientific">Alteromonas pelagimontana</name>
    <dbReference type="NCBI Taxonomy" id="1858656"/>
    <lineage>
        <taxon>Bacteria</taxon>
        <taxon>Pseudomonadati</taxon>
        <taxon>Pseudomonadota</taxon>
        <taxon>Gammaproteobacteria</taxon>
        <taxon>Alteromonadales</taxon>
        <taxon>Alteromonadaceae</taxon>
        <taxon>Alteromonas/Salinimonas group</taxon>
        <taxon>Alteromonas</taxon>
    </lineage>
</organism>
<feature type="transmembrane region" description="Helical" evidence="1">
    <location>
        <begin position="7"/>
        <end position="31"/>
    </location>
</feature>
<dbReference type="Pfam" id="PF11391">
    <property type="entry name" value="DUF2798"/>
    <property type="match status" value="1"/>
</dbReference>
<evidence type="ECO:0000313" key="2">
    <source>
        <dbReference type="EMBL" id="QJR79702.1"/>
    </source>
</evidence>
<dbReference type="EMBL" id="CP052766">
    <property type="protein sequence ID" value="QJR79702.1"/>
    <property type="molecule type" value="Genomic_DNA"/>
</dbReference>
<dbReference type="Proteomes" id="UP000219285">
    <property type="component" value="Chromosome"/>
</dbReference>
<evidence type="ECO:0000256" key="1">
    <source>
        <dbReference type="SAM" id="Phobius"/>
    </source>
</evidence>
<dbReference type="AlphaFoldDB" id="A0A6M4M958"/>
<reference evidence="2 3" key="2">
    <citation type="submission" date="2020-04" db="EMBL/GenBank/DDBJ databases">
        <title>Complete genome sequence of Alteromonas pelagimontana 5.12T.</title>
        <authorList>
            <person name="Sinha R.K."/>
            <person name="Krishnan K.P."/>
            <person name="Kurian J.P."/>
        </authorList>
    </citation>
    <scope>NUCLEOTIDE SEQUENCE [LARGE SCALE GENOMIC DNA]</scope>
    <source>
        <strain evidence="2 3">5.12</strain>
    </source>
</reference>
<keyword evidence="1" id="KW-1133">Transmembrane helix</keyword>
<dbReference type="RefSeq" id="WP_075608983.1">
    <property type="nucleotide sequence ID" value="NZ_CP052766.1"/>
</dbReference>
<keyword evidence="3" id="KW-1185">Reference proteome</keyword>